<protein>
    <recommendedName>
        <fullName evidence="1">Reverse transcriptase Ty1/copia-type domain-containing protein</fullName>
    </recommendedName>
</protein>
<sequence length="326" mass="36642">MDVPLGFGPNIGQVVCRLKKALYGLKQSPRAWFGRFTKVMLKLGYKQSQGDQTLFVKHSPLGGVTTLLVYVDDIIVTGDDLEGMENLKKCLVKEFEVKELGKLKYFLGIEVAHSREGIFISQQKYIVDLLTETGKLGCKPTKTPIEVNHRLGNALEDAIVDKRSYQRLVGKLIYLSHTRPDIAYAVGVVSQFMHNPKESHLRAVYQILQYLKGTPGKGILFKKGENLTLEAYTDADYAGSMVDRRSTSGYCTFLGGNLVTWRSKKQNVVARSIAEVEFRAMALGVCELLWLKIILEDLKIKWEGPMKLYCDNKSAINIAHNPVQHD</sequence>
<evidence type="ECO:0000259" key="1">
    <source>
        <dbReference type="Pfam" id="PF07727"/>
    </source>
</evidence>
<organism evidence="2 3">
    <name type="scientific">Gossypium arboreum</name>
    <name type="common">Tree cotton</name>
    <name type="synonym">Gossypium nanking</name>
    <dbReference type="NCBI Taxonomy" id="29729"/>
    <lineage>
        <taxon>Eukaryota</taxon>
        <taxon>Viridiplantae</taxon>
        <taxon>Streptophyta</taxon>
        <taxon>Embryophyta</taxon>
        <taxon>Tracheophyta</taxon>
        <taxon>Spermatophyta</taxon>
        <taxon>Magnoliopsida</taxon>
        <taxon>eudicotyledons</taxon>
        <taxon>Gunneridae</taxon>
        <taxon>Pentapetalae</taxon>
        <taxon>rosids</taxon>
        <taxon>malvids</taxon>
        <taxon>Malvales</taxon>
        <taxon>Malvaceae</taxon>
        <taxon>Malvoideae</taxon>
        <taxon>Gossypium</taxon>
    </lineage>
</organism>
<dbReference type="PANTHER" id="PTHR11439">
    <property type="entry name" value="GAG-POL-RELATED RETROTRANSPOSON"/>
    <property type="match status" value="1"/>
</dbReference>
<dbReference type="SUPFAM" id="SSF56672">
    <property type="entry name" value="DNA/RNA polymerases"/>
    <property type="match status" value="1"/>
</dbReference>
<dbReference type="Pfam" id="PF07727">
    <property type="entry name" value="RVT_2"/>
    <property type="match status" value="1"/>
</dbReference>
<feature type="domain" description="Reverse transcriptase Ty1/copia-type" evidence="1">
    <location>
        <begin position="4"/>
        <end position="146"/>
    </location>
</feature>
<dbReference type="CDD" id="cd09272">
    <property type="entry name" value="RNase_HI_RT_Ty1"/>
    <property type="match status" value="1"/>
</dbReference>
<accession>A0ABR0R191</accession>
<reference evidence="2 3" key="1">
    <citation type="submission" date="2023-03" db="EMBL/GenBank/DDBJ databases">
        <title>WGS of Gossypium arboreum.</title>
        <authorList>
            <person name="Yu D."/>
        </authorList>
    </citation>
    <scope>NUCLEOTIDE SEQUENCE [LARGE SCALE GENOMIC DNA]</scope>
    <source>
        <tissue evidence="2">Leaf</tissue>
    </source>
</reference>
<gene>
    <name evidence="2" type="ORF">PVK06_001165</name>
</gene>
<dbReference type="InterPro" id="IPR013103">
    <property type="entry name" value="RVT_2"/>
</dbReference>
<comment type="caution">
    <text evidence="2">The sequence shown here is derived from an EMBL/GenBank/DDBJ whole genome shotgun (WGS) entry which is preliminary data.</text>
</comment>
<name>A0ABR0R191_GOSAR</name>
<evidence type="ECO:0000313" key="3">
    <source>
        <dbReference type="Proteomes" id="UP001358586"/>
    </source>
</evidence>
<dbReference type="PANTHER" id="PTHR11439:SF470">
    <property type="entry name" value="CYSTEINE-RICH RLK (RECEPTOR-LIKE PROTEIN KINASE) 8"/>
    <property type="match status" value="1"/>
</dbReference>
<dbReference type="InterPro" id="IPR043502">
    <property type="entry name" value="DNA/RNA_pol_sf"/>
</dbReference>
<proteinExistence type="predicted"/>
<evidence type="ECO:0000313" key="2">
    <source>
        <dbReference type="EMBL" id="KAK5845013.1"/>
    </source>
</evidence>
<dbReference type="EMBL" id="JARKNE010000001">
    <property type="protein sequence ID" value="KAK5845013.1"/>
    <property type="molecule type" value="Genomic_DNA"/>
</dbReference>
<dbReference type="Proteomes" id="UP001358586">
    <property type="component" value="Chromosome 1"/>
</dbReference>
<keyword evidence="3" id="KW-1185">Reference proteome</keyword>